<organism evidence="2 3">
    <name type="scientific">Oedothorax gibbosus</name>
    <dbReference type="NCBI Taxonomy" id="931172"/>
    <lineage>
        <taxon>Eukaryota</taxon>
        <taxon>Metazoa</taxon>
        <taxon>Ecdysozoa</taxon>
        <taxon>Arthropoda</taxon>
        <taxon>Chelicerata</taxon>
        <taxon>Arachnida</taxon>
        <taxon>Araneae</taxon>
        <taxon>Araneomorphae</taxon>
        <taxon>Entelegynae</taxon>
        <taxon>Araneoidea</taxon>
        <taxon>Linyphiidae</taxon>
        <taxon>Erigoninae</taxon>
        <taxon>Oedothorax</taxon>
    </lineage>
</organism>
<comment type="caution">
    <text evidence="2">The sequence shown here is derived from an EMBL/GenBank/DDBJ whole genome shotgun (WGS) entry which is preliminary data.</text>
</comment>
<name>A0AAV6U5U8_9ARAC</name>
<gene>
    <name evidence="2" type="ORF">JTE90_026317</name>
</gene>
<sequence length="121" mass="13488">MSYPESLPSQRLQKSTAKAAKSPTSDTPRHTSEVMNNSNDTKKKKDIIWARGHLNERKTGALMSLYSRFFYETADLPSAGSDLPPCNYARATRGIPPLINEGIVVMPINRRPGPLCTWLID</sequence>
<protein>
    <submittedName>
        <fullName evidence="2">Uncharacterized protein</fullName>
    </submittedName>
</protein>
<keyword evidence="3" id="KW-1185">Reference proteome</keyword>
<feature type="compositionally biased region" description="Polar residues" evidence="1">
    <location>
        <begin position="7"/>
        <end position="26"/>
    </location>
</feature>
<reference evidence="2 3" key="1">
    <citation type="journal article" date="2022" name="Nat. Ecol. Evol.">
        <title>A masculinizing supergene underlies an exaggerated male reproductive morph in a spider.</title>
        <authorList>
            <person name="Hendrickx F."/>
            <person name="De Corte Z."/>
            <person name="Sonet G."/>
            <person name="Van Belleghem S.M."/>
            <person name="Kostlbacher S."/>
            <person name="Vangestel C."/>
        </authorList>
    </citation>
    <scope>NUCLEOTIDE SEQUENCE [LARGE SCALE GENOMIC DNA]</scope>
    <source>
        <strain evidence="2">W744_W776</strain>
    </source>
</reference>
<dbReference type="AlphaFoldDB" id="A0AAV6U5U8"/>
<dbReference type="Proteomes" id="UP000827092">
    <property type="component" value="Unassembled WGS sequence"/>
</dbReference>
<accession>A0AAV6U5U8</accession>
<evidence type="ECO:0000313" key="3">
    <source>
        <dbReference type="Proteomes" id="UP000827092"/>
    </source>
</evidence>
<proteinExistence type="predicted"/>
<evidence type="ECO:0000313" key="2">
    <source>
        <dbReference type="EMBL" id="KAG8179417.1"/>
    </source>
</evidence>
<feature type="region of interest" description="Disordered" evidence="1">
    <location>
        <begin position="1"/>
        <end position="42"/>
    </location>
</feature>
<evidence type="ECO:0000256" key="1">
    <source>
        <dbReference type="SAM" id="MobiDB-lite"/>
    </source>
</evidence>
<dbReference type="EMBL" id="JAFNEN010000627">
    <property type="protein sequence ID" value="KAG8179417.1"/>
    <property type="molecule type" value="Genomic_DNA"/>
</dbReference>